<evidence type="ECO:0000313" key="3">
    <source>
        <dbReference type="Proteomes" id="UP001175271"/>
    </source>
</evidence>
<dbReference type="EMBL" id="JAUCMV010000001">
    <property type="protein sequence ID" value="KAK0422090.1"/>
    <property type="molecule type" value="Genomic_DNA"/>
</dbReference>
<feature type="domain" description="POU-specific" evidence="1">
    <location>
        <begin position="4"/>
        <end position="91"/>
    </location>
</feature>
<gene>
    <name evidence="2" type="ORF">QR680_007356</name>
</gene>
<dbReference type="SMART" id="SM00352">
    <property type="entry name" value="POU"/>
    <property type="match status" value="1"/>
</dbReference>
<dbReference type="InterPro" id="IPR000327">
    <property type="entry name" value="POU_dom"/>
</dbReference>
<dbReference type="Gene3D" id="1.10.260.40">
    <property type="entry name" value="lambda repressor-like DNA-binding domains"/>
    <property type="match status" value="1"/>
</dbReference>
<organism evidence="2 3">
    <name type="scientific">Steinernema hermaphroditum</name>
    <dbReference type="NCBI Taxonomy" id="289476"/>
    <lineage>
        <taxon>Eukaryota</taxon>
        <taxon>Metazoa</taxon>
        <taxon>Ecdysozoa</taxon>
        <taxon>Nematoda</taxon>
        <taxon>Chromadorea</taxon>
        <taxon>Rhabditida</taxon>
        <taxon>Tylenchina</taxon>
        <taxon>Panagrolaimomorpha</taxon>
        <taxon>Strongyloidoidea</taxon>
        <taxon>Steinernematidae</taxon>
        <taxon>Steinernema</taxon>
    </lineage>
</organism>
<dbReference type="GO" id="GO:0005634">
    <property type="term" value="C:nucleus"/>
    <property type="evidence" value="ECO:0007669"/>
    <property type="project" value="UniProtKB-ARBA"/>
</dbReference>
<dbReference type="AlphaFoldDB" id="A0AA39M6A4"/>
<protein>
    <recommendedName>
        <fullName evidence="1">POU-specific domain-containing protein</fullName>
    </recommendedName>
</protein>
<evidence type="ECO:0000259" key="1">
    <source>
        <dbReference type="SMART" id="SM00352"/>
    </source>
</evidence>
<keyword evidence="3" id="KW-1185">Reference proteome</keyword>
<sequence length="93" mass="10197">MNEQDGTMLNALEGKVKHAQCFDVALVGDGSVVLASKDYRLTQREVGELMGDVADRQISQTTISRFEDMAMSFVNIQNLSPDLEAFTDPTVVS</sequence>
<dbReference type="Proteomes" id="UP001175271">
    <property type="component" value="Unassembled WGS sequence"/>
</dbReference>
<dbReference type="Pfam" id="PF00157">
    <property type="entry name" value="Pou"/>
    <property type="match status" value="1"/>
</dbReference>
<name>A0AA39M6A4_9BILA</name>
<dbReference type="GO" id="GO:0003677">
    <property type="term" value="F:DNA binding"/>
    <property type="evidence" value="ECO:0007669"/>
    <property type="project" value="InterPro"/>
</dbReference>
<reference evidence="2" key="1">
    <citation type="submission" date="2023-06" db="EMBL/GenBank/DDBJ databases">
        <title>Genomic analysis of the entomopathogenic nematode Steinernema hermaphroditum.</title>
        <authorList>
            <person name="Schwarz E.M."/>
            <person name="Heppert J.K."/>
            <person name="Baniya A."/>
            <person name="Schwartz H.T."/>
            <person name="Tan C.-H."/>
            <person name="Antoshechkin I."/>
            <person name="Sternberg P.W."/>
            <person name="Goodrich-Blair H."/>
            <person name="Dillman A.R."/>
        </authorList>
    </citation>
    <scope>NUCLEOTIDE SEQUENCE</scope>
    <source>
        <strain evidence="2">PS9179</strain>
        <tissue evidence="2">Whole animal</tissue>
    </source>
</reference>
<dbReference type="GO" id="GO:0003700">
    <property type="term" value="F:DNA-binding transcription factor activity"/>
    <property type="evidence" value="ECO:0007669"/>
    <property type="project" value="InterPro"/>
</dbReference>
<evidence type="ECO:0000313" key="2">
    <source>
        <dbReference type="EMBL" id="KAK0422090.1"/>
    </source>
</evidence>
<dbReference type="SUPFAM" id="SSF47413">
    <property type="entry name" value="lambda repressor-like DNA-binding domains"/>
    <property type="match status" value="1"/>
</dbReference>
<dbReference type="InterPro" id="IPR010982">
    <property type="entry name" value="Lambda_DNA-bd_dom_sf"/>
</dbReference>
<proteinExistence type="predicted"/>
<comment type="caution">
    <text evidence="2">The sequence shown here is derived from an EMBL/GenBank/DDBJ whole genome shotgun (WGS) entry which is preliminary data.</text>
</comment>
<accession>A0AA39M6A4</accession>
<dbReference type="InterPro" id="IPR001387">
    <property type="entry name" value="Cro/C1-type_HTH"/>
</dbReference>
<dbReference type="CDD" id="cd00093">
    <property type="entry name" value="HTH_XRE"/>
    <property type="match status" value="1"/>
</dbReference>